<dbReference type="Gene3D" id="1.20.200.10">
    <property type="entry name" value="Fumarase/aspartase (Central domain)"/>
    <property type="match status" value="1"/>
</dbReference>
<proteinExistence type="predicted"/>
<evidence type="ECO:0000313" key="4">
    <source>
        <dbReference type="Proteomes" id="UP000651517"/>
    </source>
</evidence>
<keyword evidence="4" id="KW-1185">Reference proteome</keyword>
<keyword evidence="1 3" id="KW-0456">Lyase</keyword>
<dbReference type="EMBL" id="JACSPY010000022">
    <property type="protein sequence ID" value="MBD8021863.1"/>
    <property type="molecule type" value="Genomic_DNA"/>
</dbReference>
<dbReference type="PROSITE" id="PS00488">
    <property type="entry name" value="PAL_HISTIDASE"/>
    <property type="match status" value="1"/>
</dbReference>
<dbReference type="GO" id="GO:0004397">
    <property type="term" value="F:histidine ammonia-lyase activity"/>
    <property type="evidence" value="ECO:0007669"/>
    <property type="project" value="UniProtKB-EC"/>
</dbReference>
<dbReference type="InterPro" id="IPR008948">
    <property type="entry name" value="L-Aspartase-like"/>
</dbReference>
<feature type="region of interest" description="Disordered" evidence="2">
    <location>
        <begin position="1"/>
        <end position="21"/>
    </location>
</feature>
<dbReference type="PANTHER" id="PTHR10362">
    <property type="entry name" value="HISTIDINE AMMONIA-LYASE"/>
    <property type="match status" value="1"/>
</dbReference>
<evidence type="ECO:0000256" key="2">
    <source>
        <dbReference type="SAM" id="MobiDB-lite"/>
    </source>
</evidence>
<accession>A0ABR8WXP5</accession>
<dbReference type="InterPro" id="IPR024083">
    <property type="entry name" value="Fumarase/histidase_N"/>
</dbReference>
<name>A0ABR8WXP5_9MICO</name>
<protein>
    <submittedName>
        <fullName evidence="3">Histidine ammonia-lyase</fullName>
        <ecNumber evidence="3">4.3.1.3</ecNumber>
    </submittedName>
</protein>
<gene>
    <name evidence="3" type="ORF">H9634_13850</name>
</gene>
<dbReference type="NCBIfam" id="NF006871">
    <property type="entry name" value="PRK09367.1"/>
    <property type="match status" value="1"/>
</dbReference>
<dbReference type="InterPro" id="IPR001106">
    <property type="entry name" value="Aromatic_Lyase"/>
</dbReference>
<reference evidence="3 4" key="1">
    <citation type="submission" date="2020-08" db="EMBL/GenBank/DDBJ databases">
        <title>A Genomic Blueprint of the Chicken Gut Microbiome.</title>
        <authorList>
            <person name="Gilroy R."/>
            <person name="Ravi A."/>
            <person name="Getino M."/>
            <person name="Pursley I."/>
            <person name="Horton D.L."/>
            <person name="Alikhan N.-F."/>
            <person name="Baker D."/>
            <person name="Gharbi K."/>
            <person name="Hall N."/>
            <person name="Watson M."/>
            <person name="Adriaenssens E.M."/>
            <person name="Foster-Nyarko E."/>
            <person name="Jarju S."/>
            <person name="Secka A."/>
            <person name="Antonio M."/>
            <person name="Oren A."/>
            <person name="Chaudhuri R."/>
            <person name="La Ragione R.M."/>
            <person name="Hildebrand F."/>
            <person name="Pallen M.J."/>
        </authorList>
    </citation>
    <scope>NUCLEOTIDE SEQUENCE [LARGE SCALE GENOMIC DNA]</scope>
    <source>
        <strain evidence="3 4">Re57</strain>
    </source>
</reference>
<comment type="caution">
    <text evidence="3">The sequence shown here is derived from an EMBL/GenBank/DDBJ whole genome shotgun (WGS) entry which is preliminary data.</text>
</comment>
<dbReference type="Gene3D" id="1.10.275.10">
    <property type="entry name" value="Fumarase/aspartase (N-terminal domain)"/>
    <property type="match status" value="1"/>
</dbReference>
<sequence length="579" mass="61418">MTARPHLHHATAPLPGQPAAAEEFDGPVLTLGEADLSLAEMVDVARHRRRIALAPAAQEACRESRAWLDDVIDRMKAGEDVEAIYSVNTGFGSLAGRQAFPTAGDAAELSRRLILADASGIGRLVDEEVVRATMLIRIQSLIAGHSAISWPLVEGLVAMLNHDVWPAVPEYGSLGASGDLIPLAHIALVLTGPPTGEDKPEDSGEAVLDGQIVPGTEAMAAAGIDRVPVGAKDGLALLNGTSFSLAQTALAAWDATTLLETTQVTASMTIEALLGFGDAFIDELHTARKQPGQIAVAARMRELMADSKLITGSRDADPERQPPQDAYSLRCIPQVFGPVADTLDFAIGVIERELNAATDNPLVFPQLSRPLKAVSGGNFHAEYVAFAADFLSIAVTEIGNITERRVFRLDDGTLNRGLPDMLVDSEQVGMDCGFMLPQYLAAALVSDCKTLAHPDSVDSIPTSANQEDHVSMANNAGRHLRQIVANIEAVVGIELLMAVQALELRVTAGRPDGRAVTREEISSAGRRVMDMLRSTTDTQGRAIAHLTQDVVLYPQVRTATALVKDGAVVRAADGQTSTS</sequence>
<evidence type="ECO:0000313" key="3">
    <source>
        <dbReference type="EMBL" id="MBD8021863.1"/>
    </source>
</evidence>
<dbReference type="SUPFAM" id="SSF48557">
    <property type="entry name" value="L-aspartase-like"/>
    <property type="match status" value="1"/>
</dbReference>
<evidence type="ECO:0000256" key="1">
    <source>
        <dbReference type="ARBA" id="ARBA00023239"/>
    </source>
</evidence>
<dbReference type="Pfam" id="PF00221">
    <property type="entry name" value="Lyase_aromatic"/>
    <property type="match status" value="1"/>
</dbReference>
<organism evidence="3 4">
    <name type="scientific">Brevibacterium gallinarum</name>
    <dbReference type="NCBI Taxonomy" id="2762220"/>
    <lineage>
        <taxon>Bacteria</taxon>
        <taxon>Bacillati</taxon>
        <taxon>Actinomycetota</taxon>
        <taxon>Actinomycetes</taxon>
        <taxon>Micrococcales</taxon>
        <taxon>Brevibacteriaceae</taxon>
        <taxon>Brevibacterium</taxon>
    </lineage>
</organism>
<dbReference type="CDD" id="cd00332">
    <property type="entry name" value="PAL-HAL"/>
    <property type="match status" value="1"/>
</dbReference>
<dbReference type="InterPro" id="IPR022313">
    <property type="entry name" value="Phe/His_NH3-lyase_AS"/>
</dbReference>
<dbReference type="EC" id="4.3.1.3" evidence="3"/>
<dbReference type="RefSeq" id="WP_191727391.1">
    <property type="nucleotide sequence ID" value="NZ_JACSPY010000022.1"/>
</dbReference>
<dbReference type="Proteomes" id="UP000651517">
    <property type="component" value="Unassembled WGS sequence"/>
</dbReference>